<accession>X1KSK0</accession>
<evidence type="ECO:0000313" key="1">
    <source>
        <dbReference type="EMBL" id="GAI10052.1"/>
    </source>
</evidence>
<dbReference type="GO" id="GO:0006355">
    <property type="term" value="P:regulation of DNA-templated transcription"/>
    <property type="evidence" value="ECO:0007669"/>
    <property type="project" value="InterPro"/>
</dbReference>
<protein>
    <recommendedName>
        <fullName evidence="2">Ribbon-helix-helix protein CopG domain-containing protein</fullName>
    </recommendedName>
</protein>
<dbReference type="InterPro" id="IPR010985">
    <property type="entry name" value="Ribbon_hlx_hlx"/>
</dbReference>
<dbReference type="SUPFAM" id="SSF47598">
    <property type="entry name" value="Ribbon-helix-helix"/>
    <property type="match status" value="1"/>
</dbReference>
<dbReference type="EMBL" id="BARV01005013">
    <property type="protein sequence ID" value="GAI10052.1"/>
    <property type="molecule type" value="Genomic_DNA"/>
</dbReference>
<comment type="caution">
    <text evidence="1">The sequence shown here is derived from an EMBL/GenBank/DDBJ whole genome shotgun (WGS) entry which is preliminary data.</text>
</comment>
<proteinExistence type="predicted"/>
<dbReference type="AlphaFoldDB" id="X1KSK0"/>
<name>X1KSK0_9ZZZZ</name>
<evidence type="ECO:0008006" key="2">
    <source>
        <dbReference type="Google" id="ProtNLM"/>
    </source>
</evidence>
<gene>
    <name evidence="1" type="ORF">S06H3_10695</name>
</gene>
<reference evidence="1" key="1">
    <citation type="journal article" date="2014" name="Front. Microbiol.">
        <title>High frequency of phylogenetically diverse reductive dehalogenase-homologous genes in deep subseafloor sedimentary metagenomes.</title>
        <authorList>
            <person name="Kawai M."/>
            <person name="Futagami T."/>
            <person name="Toyoda A."/>
            <person name="Takaki Y."/>
            <person name="Nishi S."/>
            <person name="Hori S."/>
            <person name="Arai W."/>
            <person name="Tsubouchi T."/>
            <person name="Morono Y."/>
            <person name="Uchiyama I."/>
            <person name="Ito T."/>
            <person name="Fujiyama A."/>
            <person name="Inagaki F."/>
            <person name="Takami H."/>
        </authorList>
    </citation>
    <scope>NUCLEOTIDE SEQUENCE</scope>
    <source>
        <strain evidence="1">Expedition CK06-06</strain>
    </source>
</reference>
<sequence>MVFGLVKKPVKTRLGVVLTKFYIDGMDNLVKRGIYLERQDCLREGLRLLFEKQFTNK</sequence>
<organism evidence="1">
    <name type="scientific">marine sediment metagenome</name>
    <dbReference type="NCBI Taxonomy" id="412755"/>
    <lineage>
        <taxon>unclassified sequences</taxon>
        <taxon>metagenomes</taxon>
        <taxon>ecological metagenomes</taxon>
    </lineage>
</organism>